<evidence type="ECO:0000313" key="3">
    <source>
        <dbReference type="Proteomes" id="UP001479436"/>
    </source>
</evidence>
<proteinExistence type="predicted"/>
<dbReference type="InterPro" id="IPR016193">
    <property type="entry name" value="Cytidine_deaminase-like"/>
</dbReference>
<evidence type="ECO:0000259" key="1">
    <source>
        <dbReference type="PROSITE" id="PS51747"/>
    </source>
</evidence>
<dbReference type="Gene3D" id="3.40.140.10">
    <property type="entry name" value="Cytidine Deaminase, domain 2"/>
    <property type="match status" value="1"/>
</dbReference>
<sequence>MNTTRSDSETTDDVVFLKKAIEQANLSIPVDTAYCVGAVLVKDGKILSQGYSRELPGNTHAEECCLLKLSNPEEAIDAVMYTTMEPCSLRLSGNKPCCERLIEAKIKRVVMGVLEPPKFVEDCTGAMELEKNGIQILHLTGFEEQCLQPNAHVLKQ</sequence>
<dbReference type="PANTHER" id="PTHR11079">
    <property type="entry name" value="CYTOSINE DEAMINASE FAMILY MEMBER"/>
    <property type="match status" value="1"/>
</dbReference>
<dbReference type="InterPro" id="IPR002125">
    <property type="entry name" value="CMP_dCMP_dom"/>
</dbReference>
<name>A0ABR2WW23_9FUNG</name>
<reference evidence="2 3" key="1">
    <citation type="submission" date="2023-04" db="EMBL/GenBank/DDBJ databases">
        <title>Genome of Basidiobolus ranarum AG-B5.</title>
        <authorList>
            <person name="Stajich J.E."/>
            <person name="Carter-House D."/>
            <person name="Gryganskyi A."/>
        </authorList>
    </citation>
    <scope>NUCLEOTIDE SEQUENCE [LARGE SCALE GENOMIC DNA]</scope>
    <source>
        <strain evidence="2 3">AG-B5</strain>
    </source>
</reference>
<accession>A0ABR2WW23</accession>
<dbReference type="Pfam" id="PF18785">
    <property type="entry name" value="Inv-AAD"/>
    <property type="match status" value="1"/>
</dbReference>
<protein>
    <recommendedName>
        <fullName evidence="1">CMP/dCMP-type deaminase domain-containing protein</fullName>
    </recommendedName>
</protein>
<feature type="domain" description="CMP/dCMP-type deaminase" evidence="1">
    <location>
        <begin position="11"/>
        <end position="123"/>
    </location>
</feature>
<dbReference type="SUPFAM" id="SSF53927">
    <property type="entry name" value="Cytidine deaminase-like"/>
    <property type="match status" value="1"/>
</dbReference>
<dbReference type="Proteomes" id="UP001479436">
    <property type="component" value="Unassembled WGS sequence"/>
</dbReference>
<gene>
    <name evidence="2" type="ORF">K7432_005698</name>
</gene>
<dbReference type="PANTHER" id="PTHR11079:SF162">
    <property type="entry name" value="RIBOFLAVIN BIOSYNTHESIS PROTEIN PYRD, CHLOROPLASTIC"/>
    <property type="match status" value="1"/>
</dbReference>
<comment type="caution">
    <text evidence="2">The sequence shown here is derived from an EMBL/GenBank/DDBJ whole genome shotgun (WGS) entry which is preliminary data.</text>
</comment>
<keyword evidence="3" id="KW-1185">Reference proteome</keyword>
<organism evidence="2 3">
    <name type="scientific">Basidiobolus ranarum</name>
    <dbReference type="NCBI Taxonomy" id="34480"/>
    <lineage>
        <taxon>Eukaryota</taxon>
        <taxon>Fungi</taxon>
        <taxon>Fungi incertae sedis</taxon>
        <taxon>Zoopagomycota</taxon>
        <taxon>Entomophthoromycotina</taxon>
        <taxon>Basidiobolomycetes</taxon>
        <taxon>Basidiobolales</taxon>
        <taxon>Basidiobolaceae</taxon>
        <taxon>Basidiobolus</taxon>
    </lineage>
</organism>
<dbReference type="PROSITE" id="PS51747">
    <property type="entry name" value="CYT_DCMP_DEAMINASES_2"/>
    <property type="match status" value="1"/>
</dbReference>
<evidence type="ECO:0000313" key="2">
    <source>
        <dbReference type="EMBL" id="KAK9765733.1"/>
    </source>
</evidence>
<dbReference type="EMBL" id="JASJQH010000231">
    <property type="protein sequence ID" value="KAK9765733.1"/>
    <property type="molecule type" value="Genomic_DNA"/>
</dbReference>